<dbReference type="Pfam" id="PF08327">
    <property type="entry name" value="AHSA1"/>
    <property type="match status" value="1"/>
</dbReference>
<dbReference type="AlphaFoldDB" id="I0WBD7"/>
<comment type="similarity">
    <text evidence="1">Belongs to the AHA1 family.</text>
</comment>
<organism evidence="3 4">
    <name type="scientific">Imtechella halotolerans K1</name>
    <dbReference type="NCBI Taxonomy" id="946077"/>
    <lineage>
        <taxon>Bacteria</taxon>
        <taxon>Pseudomonadati</taxon>
        <taxon>Bacteroidota</taxon>
        <taxon>Flavobacteriia</taxon>
        <taxon>Flavobacteriales</taxon>
        <taxon>Flavobacteriaceae</taxon>
        <taxon>Imtechella</taxon>
    </lineage>
</organism>
<gene>
    <name evidence="3" type="ORF">W5A_10320</name>
</gene>
<evidence type="ECO:0000259" key="2">
    <source>
        <dbReference type="Pfam" id="PF08327"/>
    </source>
</evidence>
<proteinExistence type="inferred from homology"/>
<dbReference type="InterPro" id="IPR023393">
    <property type="entry name" value="START-like_dom_sf"/>
</dbReference>
<keyword evidence="4" id="KW-1185">Reference proteome</keyword>
<dbReference type="Proteomes" id="UP000005938">
    <property type="component" value="Unassembled WGS sequence"/>
</dbReference>
<dbReference type="CDD" id="cd08897">
    <property type="entry name" value="SRPBCC_CalC_Aha1-like_4"/>
    <property type="match status" value="1"/>
</dbReference>
<dbReference type="OrthoDB" id="384974at2"/>
<dbReference type="STRING" id="946077.W5A_10320"/>
<dbReference type="eggNOG" id="COG3832">
    <property type="taxonomic scope" value="Bacteria"/>
</dbReference>
<accession>I0WBD7</accession>
<dbReference type="PATRIC" id="fig|946077.3.peg.2083"/>
<dbReference type="SUPFAM" id="SSF55961">
    <property type="entry name" value="Bet v1-like"/>
    <property type="match status" value="1"/>
</dbReference>
<dbReference type="Gene3D" id="3.30.530.20">
    <property type="match status" value="1"/>
</dbReference>
<sequence>MGNKIITIDAHIINSMEKVWNFYTEPKHIVNWNFASYDWHCPEASNDLREGGTYFARMEAKDGSFGFDFTAIYDVVSLHDKLSYTLEDGRKVITLFSVEDGGIKVTTSFEAEDQNPLDMQKAGWQAILNNFKSYTETN</sequence>
<evidence type="ECO:0000256" key="1">
    <source>
        <dbReference type="ARBA" id="ARBA00006817"/>
    </source>
</evidence>
<evidence type="ECO:0000313" key="4">
    <source>
        <dbReference type="Proteomes" id="UP000005938"/>
    </source>
</evidence>
<reference evidence="3 4" key="1">
    <citation type="journal article" date="2012" name="J. Bacteriol.">
        <title>Genome Sequence of the Halotolerant Bacterium Imtechella halotolerans K1T.</title>
        <authorList>
            <person name="Kumar S."/>
            <person name="Vikram S."/>
            <person name="Subramanian S."/>
            <person name="Raghava G.P."/>
            <person name="Pinnaka A.K."/>
        </authorList>
    </citation>
    <scope>NUCLEOTIDE SEQUENCE [LARGE SCALE GENOMIC DNA]</scope>
    <source>
        <strain evidence="3 4">K1</strain>
    </source>
</reference>
<dbReference type="RefSeq" id="WP_008240230.1">
    <property type="nucleotide sequence ID" value="NZ_AJJU01000018.1"/>
</dbReference>
<comment type="caution">
    <text evidence="3">The sequence shown here is derived from an EMBL/GenBank/DDBJ whole genome shotgun (WGS) entry which is preliminary data.</text>
</comment>
<dbReference type="EMBL" id="AJJU01000018">
    <property type="protein sequence ID" value="EID73703.1"/>
    <property type="molecule type" value="Genomic_DNA"/>
</dbReference>
<name>I0WBD7_9FLAO</name>
<protein>
    <submittedName>
        <fullName evidence="3">Activator of Hsp90 ATPase 1 family protein</fullName>
    </submittedName>
</protein>
<evidence type="ECO:0000313" key="3">
    <source>
        <dbReference type="EMBL" id="EID73703.1"/>
    </source>
</evidence>
<dbReference type="InterPro" id="IPR013538">
    <property type="entry name" value="ASHA1/2-like_C"/>
</dbReference>
<feature type="domain" description="Activator of Hsp90 ATPase homologue 1/2-like C-terminal" evidence="2">
    <location>
        <begin position="15"/>
        <end position="135"/>
    </location>
</feature>